<dbReference type="PANTHER" id="PTHR43507:SF20">
    <property type="entry name" value="NADH-UBIQUINONE OXIDOREDUCTASE CHAIN 4"/>
    <property type="match status" value="1"/>
</dbReference>
<dbReference type="GO" id="GO:0042773">
    <property type="term" value="P:ATP synthesis coupled electron transport"/>
    <property type="evidence" value="ECO:0007669"/>
    <property type="project" value="InterPro"/>
</dbReference>
<dbReference type="RefSeq" id="YP_002808478.1">
    <property type="nucleotide sequence ID" value="NC_012566.1"/>
</dbReference>
<accession>C1I1Z0</accession>
<evidence type="ECO:0000256" key="8">
    <source>
        <dbReference type="ARBA" id="ARBA00022692"/>
    </source>
</evidence>
<feature type="transmembrane region" description="Helical" evidence="17">
    <location>
        <begin position="79"/>
        <end position="101"/>
    </location>
</feature>
<evidence type="ECO:0000256" key="17">
    <source>
        <dbReference type="RuleBase" id="RU003297"/>
    </source>
</evidence>
<evidence type="ECO:0000256" key="6">
    <source>
        <dbReference type="ARBA" id="ARBA00022448"/>
    </source>
</evidence>
<feature type="transmembrane region" description="Helical" evidence="17">
    <location>
        <begin position="21"/>
        <end position="41"/>
    </location>
</feature>
<evidence type="ECO:0000256" key="7">
    <source>
        <dbReference type="ARBA" id="ARBA00022660"/>
    </source>
</evidence>
<sequence length="444" mass="48786">MLKFVFMVLLMTLCSNSWLSVQLSLFLGSLLFSVLCLSGFGEFQYGWSLGVDWIGYLLILLSFWILALALGASEGVKRGFTFSGVFLIVNLFLLLSLILTFSCLDYLLFYICFESSLVPTMILILGWGYQPERLQAGVYMLFYTLFGSLPLLISFLSLYNLGGTMVMSLSECPELEFSLSLIWYVASVVAFVVKLPMYLVHLWLPKAHVEAPVAGSMILAGVLLKLGGYGLIRVCPLFSKVGVSLSWVWISLGLVGGIIVSLICLRQGDMKSLIAYSSVAHMGLVLCGLMLCSWWGVCGAVAVMVGHGLCSSGLFCLANVSYERLGSRSLFISKGLLSFMPTLCLWWFALSVGNMAAPPTLNLLGEVSLIVGVISWSSWAGLGVIFLSFLSAAYTLYLFSLSQHGKYFSSVFSCCSGEVREYLVLMLHWLPLNILILVGYMFVT</sequence>
<dbReference type="GO" id="GO:0048039">
    <property type="term" value="F:ubiquinone binding"/>
    <property type="evidence" value="ECO:0007669"/>
    <property type="project" value="TreeGrafter"/>
</dbReference>
<evidence type="ECO:0000256" key="13">
    <source>
        <dbReference type="ARBA" id="ARBA00023075"/>
    </source>
</evidence>
<dbReference type="GO" id="GO:0008137">
    <property type="term" value="F:NADH dehydrogenase (ubiquinone) activity"/>
    <property type="evidence" value="ECO:0007669"/>
    <property type="project" value="UniProtKB-UniRule"/>
</dbReference>
<feature type="domain" description="NADH:ubiquinone oxidoreductase chain 4 N-terminal" evidence="19">
    <location>
        <begin position="1"/>
        <end position="100"/>
    </location>
</feature>
<name>C1I1Z0_PALCI</name>
<evidence type="ECO:0000256" key="15">
    <source>
        <dbReference type="ARBA" id="ARBA00023136"/>
    </source>
</evidence>
<keyword evidence="13 17" id="KW-0830">Ubiquinone</keyword>
<evidence type="ECO:0000256" key="5">
    <source>
        <dbReference type="ARBA" id="ARBA00021006"/>
    </source>
</evidence>
<evidence type="ECO:0000313" key="20">
    <source>
        <dbReference type="EMBL" id="ABQ63419.1"/>
    </source>
</evidence>
<dbReference type="InterPro" id="IPR003918">
    <property type="entry name" value="NADH_UbQ_OxRdtase"/>
</dbReference>
<evidence type="ECO:0000256" key="12">
    <source>
        <dbReference type="ARBA" id="ARBA00023027"/>
    </source>
</evidence>
<dbReference type="AlphaFoldDB" id="C1I1Z0"/>
<feature type="transmembrane region" description="Helical" evidence="17">
    <location>
        <begin position="141"/>
        <end position="161"/>
    </location>
</feature>
<evidence type="ECO:0000259" key="18">
    <source>
        <dbReference type="Pfam" id="PF00361"/>
    </source>
</evidence>
<feature type="transmembrane region" description="Helical" evidence="17">
    <location>
        <begin position="369"/>
        <end position="401"/>
    </location>
</feature>
<feature type="transmembrane region" description="Helical" evidence="17">
    <location>
        <begin position="211"/>
        <end position="232"/>
    </location>
</feature>
<dbReference type="GO" id="GO:0003954">
    <property type="term" value="F:NADH dehydrogenase activity"/>
    <property type="evidence" value="ECO:0007669"/>
    <property type="project" value="TreeGrafter"/>
</dbReference>
<dbReference type="InterPro" id="IPR000260">
    <property type="entry name" value="NADH4_N"/>
</dbReference>
<evidence type="ECO:0000256" key="11">
    <source>
        <dbReference type="ARBA" id="ARBA00022989"/>
    </source>
</evidence>
<dbReference type="PRINTS" id="PR01437">
    <property type="entry name" value="NUOXDRDTASE4"/>
</dbReference>
<evidence type="ECO:0000256" key="10">
    <source>
        <dbReference type="ARBA" id="ARBA00022982"/>
    </source>
</evidence>
<dbReference type="EMBL" id="EF560650">
    <property type="protein sequence ID" value="ABQ63419.1"/>
    <property type="molecule type" value="Genomic_DNA"/>
</dbReference>
<keyword evidence="14 17" id="KW-0496">Mitochondrion</keyword>
<comment type="catalytic activity">
    <reaction evidence="16 17">
        <text>a ubiquinone + NADH + 5 H(+)(in) = a ubiquinol + NAD(+) + 4 H(+)(out)</text>
        <dbReference type="Rhea" id="RHEA:29091"/>
        <dbReference type="Rhea" id="RHEA-COMP:9565"/>
        <dbReference type="Rhea" id="RHEA-COMP:9566"/>
        <dbReference type="ChEBI" id="CHEBI:15378"/>
        <dbReference type="ChEBI" id="CHEBI:16389"/>
        <dbReference type="ChEBI" id="CHEBI:17976"/>
        <dbReference type="ChEBI" id="CHEBI:57540"/>
        <dbReference type="ChEBI" id="CHEBI:57945"/>
        <dbReference type="EC" id="7.1.1.2"/>
    </reaction>
</comment>
<reference evidence="20" key="1">
    <citation type="journal article" date="2009" name="Gene">
        <title>The complete mitochondrial genome of the ridgetail white prawn Exopalaemon carinicauda Holthuis, 1950 (Crustacean: Decapoda: Palaemonidae) revealed a novel rearrangement of tRNA genes.</title>
        <authorList>
            <person name="Shen X."/>
            <person name="Sun M."/>
            <person name="Wu Z."/>
            <person name="Tian M."/>
            <person name="Cheng H."/>
            <person name="Zhao F."/>
            <person name="Meng X."/>
        </authorList>
    </citation>
    <scope>NUCLEOTIDE SEQUENCE</scope>
</reference>
<geneLocation type="mitochondrion" evidence="20"/>
<dbReference type="GO" id="GO:0015990">
    <property type="term" value="P:electron transport coupled proton transport"/>
    <property type="evidence" value="ECO:0007669"/>
    <property type="project" value="TreeGrafter"/>
</dbReference>
<evidence type="ECO:0000256" key="14">
    <source>
        <dbReference type="ARBA" id="ARBA00023128"/>
    </source>
</evidence>
<feature type="transmembrane region" description="Helical" evidence="17">
    <location>
        <begin position="422"/>
        <end position="443"/>
    </location>
</feature>
<keyword evidence="7 17" id="KW-0679">Respiratory chain</keyword>
<feature type="transmembrane region" description="Helical" evidence="17">
    <location>
        <begin position="302"/>
        <end position="322"/>
    </location>
</feature>
<evidence type="ECO:0000259" key="19">
    <source>
        <dbReference type="Pfam" id="PF01059"/>
    </source>
</evidence>
<keyword evidence="11 17" id="KW-1133">Transmembrane helix</keyword>
<evidence type="ECO:0000256" key="3">
    <source>
        <dbReference type="ARBA" id="ARBA00009025"/>
    </source>
</evidence>
<comment type="subcellular location">
    <subcellularLocation>
        <location evidence="2 17">Mitochondrion membrane</location>
        <topology evidence="2 17">Multi-pass membrane protein</topology>
    </subcellularLocation>
</comment>
<keyword evidence="6 17" id="KW-0813">Transport</keyword>
<dbReference type="CTD" id="4538"/>
<keyword evidence="15 17" id="KW-0472">Membrane</keyword>
<dbReference type="Pfam" id="PF00361">
    <property type="entry name" value="Proton_antipo_M"/>
    <property type="match status" value="1"/>
</dbReference>
<feature type="transmembrane region" description="Helical" evidence="17">
    <location>
        <begin position="107"/>
        <end position="129"/>
    </location>
</feature>
<evidence type="ECO:0000256" key="9">
    <source>
        <dbReference type="ARBA" id="ARBA00022967"/>
    </source>
</evidence>
<dbReference type="Pfam" id="PF01059">
    <property type="entry name" value="Oxidored_q5_N"/>
    <property type="match status" value="1"/>
</dbReference>
<proteinExistence type="inferred from homology"/>
<feature type="transmembrane region" description="Helical" evidence="17">
    <location>
        <begin position="53"/>
        <end position="72"/>
    </location>
</feature>
<evidence type="ECO:0000256" key="2">
    <source>
        <dbReference type="ARBA" id="ARBA00004225"/>
    </source>
</evidence>
<feature type="transmembrane region" description="Helical" evidence="17">
    <location>
        <begin position="244"/>
        <end position="266"/>
    </location>
</feature>
<dbReference type="GO" id="GO:0031966">
    <property type="term" value="C:mitochondrial membrane"/>
    <property type="evidence" value="ECO:0007669"/>
    <property type="project" value="UniProtKB-SubCell"/>
</dbReference>
<comment type="function">
    <text evidence="1">Core subunit of the mitochondrial membrane respiratory chain NADH dehydrogenase (Complex I) that is believed to belong to the minimal assembly required for catalysis. Complex I functions in the transfer of electrons from NADH to the respiratory chain. The immediate electron acceptor for the enzyme is believed to be ubiquinone.</text>
</comment>
<dbReference type="InterPro" id="IPR001750">
    <property type="entry name" value="ND/Mrp_TM"/>
</dbReference>
<organism evidence="20">
    <name type="scientific">Palaemon carinicauda</name>
    <name type="common">Ridgetail white prawn</name>
    <name type="synonym">Exopalaemon carinicauda</name>
    <dbReference type="NCBI Taxonomy" id="392227"/>
    <lineage>
        <taxon>Eukaryota</taxon>
        <taxon>Metazoa</taxon>
        <taxon>Ecdysozoa</taxon>
        <taxon>Arthropoda</taxon>
        <taxon>Crustacea</taxon>
        <taxon>Multicrustacea</taxon>
        <taxon>Malacostraca</taxon>
        <taxon>Eumalacostraca</taxon>
        <taxon>Eucarida</taxon>
        <taxon>Decapoda</taxon>
        <taxon>Pleocyemata</taxon>
        <taxon>Caridea</taxon>
        <taxon>Palaemonoidea</taxon>
        <taxon>Palaemonidae</taxon>
        <taxon>Palaemon</taxon>
    </lineage>
</organism>
<feature type="transmembrane region" description="Helical" evidence="17">
    <location>
        <begin position="181"/>
        <end position="204"/>
    </location>
</feature>
<feature type="transmembrane region" description="Helical" evidence="17">
    <location>
        <begin position="329"/>
        <end position="349"/>
    </location>
</feature>
<protein>
    <recommendedName>
        <fullName evidence="5 17">NADH-ubiquinone oxidoreductase chain 4</fullName>
        <ecNumber evidence="4 17">7.1.1.2</ecNumber>
    </recommendedName>
</protein>
<keyword evidence="10 17" id="KW-0249">Electron transport</keyword>
<keyword evidence="8 17" id="KW-0812">Transmembrane</keyword>
<dbReference type="GeneID" id="7768880"/>
<comment type="similarity">
    <text evidence="3 17">Belongs to the complex I subunit 4 family.</text>
</comment>
<gene>
    <name evidence="20" type="primary">ND4</name>
</gene>
<feature type="domain" description="NADH:quinone oxidoreductase/Mrp antiporter transmembrane" evidence="18">
    <location>
        <begin position="105"/>
        <end position="390"/>
    </location>
</feature>
<comment type="function">
    <text evidence="17">Core subunit of the mitochondrial membrane respiratory chain NADH dehydrogenase (Complex I) which catalyzes electron transfer from NADH through the respiratory chain, using ubiquinone as an electron acceptor. Essential for the catalytic activity and assembly of complex I.</text>
</comment>
<feature type="transmembrane region" description="Helical" evidence="17">
    <location>
        <begin position="273"/>
        <end position="296"/>
    </location>
</feature>
<dbReference type="EC" id="7.1.1.2" evidence="4 17"/>
<keyword evidence="12 17" id="KW-0520">NAD</keyword>
<dbReference type="PANTHER" id="PTHR43507">
    <property type="entry name" value="NADH-UBIQUINONE OXIDOREDUCTASE CHAIN 4"/>
    <property type="match status" value="1"/>
</dbReference>
<evidence type="ECO:0000256" key="1">
    <source>
        <dbReference type="ARBA" id="ARBA00003257"/>
    </source>
</evidence>
<evidence type="ECO:0000256" key="4">
    <source>
        <dbReference type="ARBA" id="ARBA00012944"/>
    </source>
</evidence>
<evidence type="ECO:0000256" key="16">
    <source>
        <dbReference type="ARBA" id="ARBA00049551"/>
    </source>
</evidence>
<keyword evidence="9" id="KW-1278">Translocase</keyword>